<accession>A0A5R9JF72</accession>
<evidence type="ECO:0000313" key="2">
    <source>
        <dbReference type="Proteomes" id="UP000305654"/>
    </source>
</evidence>
<proteinExistence type="predicted"/>
<keyword evidence="2" id="KW-1185">Reference proteome</keyword>
<reference evidence="1 2" key="1">
    <citation type="submission" date="2019-05" db="EMBL/GenBank/DDBJ databases">
        <authorList>
            <person name="Pankratov T."/>
            <person name="Grouzdev D."/>
        </authorList>
    </citation>
    <scope>NUCLEOTIDE SEQUENCE [LARGE SCALE GENOMIC DNA]</scope>
    <source>
        <strain evidence="1 2">KEBCLARHB70R</strain>
    </source>
</reference>
<dbReference type="Proteomes" id="UP000305654">
    <property type="component" value="Unassembled WGS sequence"/>
</dbReference>
<dbReference type="EMBL" id="VCDI01000001">
    <property type="protein sequence ID" value="TLU74291.1"/>
    <property type="molecule type" value="Genomic_DNA"/>
</dbReference>
<name>A0A5R9JF72_9PROT</name>
<dbReference type="InterPro" id="IPR039418">
    <property type="entry name" value="LexA-like"/>
</dbReference>
<organism evidence="1 2">
    <name type="scientific">Lichenicoccus roseus</name>
    <dbReference type="NCBI Taxonomy" id="2683649"/>
    <lineage>
        <taxon>Bacteria</taxon>
        <taxon>Pseudomonadati</taxon>
        <taxon>Pseudomonadota</taxon>
        <taxon>Alphaproteobacteria</taxon>
        <taxon>Acetobacterales</taxon>
        <taxon>Acetobacteraceae</taxon>
        <taxon>Lichenicoccus</taxon>
    </lineage>
</organism>
<protein>
    <submittedName>
        <fullName evidence="1">Helix-turn-helix transcriptional regulator</fullName>
    </submittedName>
</protein>
<dbReference type="AlphaFoldDB" id="A0A5R9JF72"/>
<evidence type="ECO:0000313" key="1">
    <source>
        <dbReference type="EMBL" id="TLU74291.1"/>
    </source>
</evidence>
<sequence length="227" mass="24475">MPEGATRVGLTHEDVWRALDTLAAEKGLSPSGLARAAGLDPTAFNRSKRATPHGRLRWPSTESLSRVLAATGATLENFTALVGGARALSSGRPPRGARRLRLLAYSRLGHEASVPDQGDETTIPVQTDPGSYAVRLDTDTYEPVLREGSLLVVSPDQPIGPGDRVLLRLRTIAGDDEPVGRAPAIAGLLEKSNQHRLELSTLDPAARRLVLETEQVAWMHRIGWVSF</sequence>
<comment type="caution">
    <text evidence="1">The sequence shown here is derived from an EMBL/GenBank/DDBJ whole genome shotgun (WGS) entry which is preliminary data.</text>
</comment>
<dbReference type="CDD" id="cd06529">
    <property type="entry name" value="S24_LexA-like"/>
    <property type="match status" value="1"/>
</dbReference>
<dbReference type="OrthoDB" id="9792157at2"/>
<dbReference type="RefSeq" id="WP_138324542.1">
    <property type="nucleotide sequence ID" value="NZ_VCDI01000001.1"/>
</dbReference>
<gene>
    <name evidence="1" type="ORF">FE263_03615</name>
</gene>